<keyword evidence="1" id="KW-0229">DNA integration</keyword>
<dbReference type="CDD" id="cd00338">
    <property type="entry name" value="Ser_Recombinase"/>
    <property type="match status" value="1"/>
</dbReference>
<organism evidence="9 10">
    <name type="scientific">Alicyclobacillus mengziensis</name>
    <dbReference type="NCBI Taxonomy" id="2931921"/>
    <lineage>
        <taxon>Bacteria</taxon>
        <taxon>Bacillati</taxon>
        <taxon>Bacillota</taxon>
        <taxon>Bacilli</taxon>
        <taxon>Bacillales</taxon>
        <taxon>Alicyclobacillaceae</taxon>
        <taxon>Alicyclobacillus</taxon>
    </lineage>
</organism>
<dbReference type="PROSITE" id="PS00397">
    <property type="entry name" value="RECOMBINASES_1"/>
    <property type="match status" value="1"/>
</dbReference>
<accession>A0A9X7VV41</accession>
<dbReference type="KEGG" id="afx:JZ786_13050"/>
<dbReference type="PANTHER" id="PTHR30461">
    <property type="entry name" value="DNA-INVERTASE FROM LAMBDOID PROPHAGE"/>
    <property type="match status" value="1"/>
</dbReference>
<dbReference type="InterPro" id="IPR006119">
    <property type="entry name" value="Resolv_N"/>
</dbReference>
<dbReference type="PROSITE" id="PS51737">
    <property type="entry name" value="RECOMBINASE_DNA_BIND"/>
    <property type="match status" value="1"/>
</dbReference>
<feature type="active site" description="O-(5'-phospho-DNA)-serine intermediate" evidence="4 5">
    <location>
        <position position="35"/>
    </location>
</feature>
<feature type="region of interest" description="Disordered" evidence="6">
    <location>
        <begin position="548"/>
        <end position="580"/>
    </location>
</feature>
<dbReference type="EMBL" id="CP071182">
    <property type="protein sequence ID" value="QSO45502.1"/>
    <property type="molecule type" value="Genomic_DNA"/>
</dbReference>
<dbReference type="PANTHER" id="PTHR30461:SF23">
    <property type="entry name" value="DNA RECOMBINASE-RELATED"/>
    <property type="match status" value="1"/>
</dbReference>
<dbReference type="InterPro" id="IPR011109">
    <property type="entry name" value="DNA_bind_recombinase_dom"/>
</dbReference>
<reference evidence="9 10" key="1">
    <citation type="submission" date="2021-02" db="EMBL/GenBank/DDBJ databases">
        <title>Alicyclobacillus curvatus sp. nov. and Alicyclobacillus mengziensis sp. nov., two acidophilic bacteria isolated from acid mine drainage.</title>
        <authorList>
            <person name="Huang Y."/>
        </authorList>
    </citation>
    <scope>NUCLEOTIDE SEQUENCE [LARGE SCALE GENOMIC DNA]</scope>
    <source>
        <strain evidence="9 10">S30H14</strain>
    </source>
</reference>
<evidence type="ECO:0000256" key="5">
    <source>
        <dbReference type="PROSITE-ProRule" id="PRU10137"/>
    </source>
</evidence>
<feature type="domain" description="Recombinase" evidence="8">
    <location>
        <begin position="186"/>
        <end position="315"/>
    </location>
</feature>
<dbReference type="InterPro" id="IPR025827">
    <property type="entry name" value="Zn_ribbon_recom_dom"/>
</dbReference>
<evidence type="ECO:0000256" key="1">
    <source>
        <dbReference type="ARBA" id="ARBA00022908"/>
    </source>
</evidence>
<dbReference type="PROSITE" id="PS51736">
    <property type="entry name" value="RECOMBINASES_3"/>
    <property type="match status" value="1"/>
</dbReference>
<dbReference type="SUPFAM" id="SSF53041">
    <property type="entry name" value="Resolvase-like"/>
    <property type="match status" value="1"/>
</dbReference>
<dbReference type="Gene3D" id="3.90.1750.20">
    <property type="entry name" value="Putative Large Serine Recombinase, Chain B, Domain 2"/>
    <property type="match status" value="1"/>
</dbReference>
<dbReference type="InterPro" id="IPR038109">
    <property type="entry name" value="DNA_bind_recomb_sf"/>
</dbReference>
<feature type="domain" description="Resolvase/invertase-type recombinase catalytic" evidence="7">
    <location>
        <begin position="27"/>
        <end position="178"/>
    </location>
</feature>
<dbReference type="SMART" id="SM00857">
    <property type="entry name" value="Resolvase"/>
    <property type="match status" value="1"/>
</dbReference>
<dbReference type="GO" id="GO:0003677">
    <property type="term" value="F:DNA binding"/>
    <property type="evidence" value="ECO:0007669"/>
    <property type="project" value="UniProtKB-KW"/>
</dbReference>
<evidence type="ECO:0000256" key="2">
    <source>
        <dbReference type="ARBA" id="ARBA00023125"/>
    </source>
</evidence>
<dbReference type="InterPro" id="IPR036162">
    <property type="entry name" value="Resolvase-like_N_sf"/>
</dbReference>
<dbReference type="Pfam" id="PF00239">
    <property type="entry name" value="Resolvase"/>
    <property type="match status" value="1"/>
</dbReference>
<evidence type="ECO:0000256" key="4">
    <source>
        <dbReference type="PIRSR" id="PIRSR606118-50"/>
    </source>
</evidence>
<name>A0A9X7VV41_9BACL</name>
<proteinExistence type="predicted"/>
<dbReference type="Proteomes" id="UP000663505">
    <property type="component" value="Chromosome"/>
</dbReference>
<keyword evidence="2" id="KW-0238">DNA-binding</keyword>
<keyword evidence="3" id="KW-0233">DNA recombination</keyword>
<dbReference type="Pfam" id="PF07508">
    <property type="entry name" value="Recombinase"/>
    <property type="match status" value="1"/>
</dbReference>
<dbReference type="AlphaFoldDB" id="A0A9X7VV41"/>
<evidence type="ECO:0000259" key="8">
    <source>
        <dbReference type="PROSITE" id="PS51737"/>
    </source>
</evidence>
<dbReference type="InterPro" id="IPR006118">
    <property type="entry name" value="Recombinase_CS"/>
</dbReference>
<dbReference type="Gene3D" id="3.40.50.1390">
    <property type="entry name" value="Resolvase, N-terminal catalytic domain"/>
    <property type="match status" value="1"/>
</dbReference>
<dbReference type="GO" id="GO:0015074">
    <property type="term" value="P:DNA integration"/>
    <property type="evidence" value="ECO:0007669"/>
    <property type="project" value="UniProtKB-KW"/>
</dbReference>
<evidence type="ECO:0000313" key="10">
    <source>
        <dbReference type="Proteomes" id="UP000663505"/>
    </source>
</evidence>
<protein>
    <submittedName>
        <fullName evidence="9">Recombinase family protein</fullName>
    </submittedName>
</protein>
<dbReference type="Pfam" id="PF13408">
    <property type="entry name" value="Zn_ribbon_recom"/>
    <property type="match status" value="1"/>
</dbReference>
<feature type="compositionally biased region" description="Polar residues" evidence="6">
    <location>
        <begin position="565"/>
        <end position="574"/>
    </location>
</feature>
<dbReference type="RefSeq" id="WP_206654870.1">
    <property type="nucleotide sequence ID" value="NZ_CP071182.1"/>
</dbReference>
<keyword evidence="10" id="KW-1185">Reference proteome</keyword>
<evidence type="ECO:0000259" key="7">
    <source>
        <dbReference type="PROSITE" id="PS51736"/>
    </source>
</evidence>
<sequence>MITLSVERGFQNPFIGRDLENLIHSIKVIIYARVSTDDQAKHGYSLESQVERCAEKLTADYSLSDGEMIALIEMGEMGDDPNRPALQYAKWLIDQRVGQKFAVLHPDRLARSFRLQVEFIEDVLLANGYDLVSVEVPYDPDSPESVFFFNMQGVMAQYQKAKIIANSKRGRRTKVRSGQIPGVRRIYGYTFDRERDTLIENPAERDVYLQMVDWILNGKNGEPMNLTSVARQLSLLNVPAPNGDKWYQATVSRILKNPVYTGRFYYGKTEYKQRKGEHEIVKKPKSDWQVVPVPAFLDDPTFERLQQKIQTFARANRGAKPNVTYLLKGLVRCGRCGSAVVAGAPSRSKKTGEIMHHYYVCSGKTRKVFEVGTGRDVHQCRGRNWRQDVIDDYVWRYIVRCLKEPESVLREIRERQGNPEQIQELVKKQETSKAVLLDKMEERKRWINLNVRGRISDQELDEALDPLEKDIDRLKSIVEILNDTLESFALDRKKIDEIKMVIERFKTYTSEKIDDVDKRKLVATLIKQVVLHDDEIEIFTTWDIASSTNSGGGGGSKKSDRQYALGSNNFNTGQVHGGPP</sequence>
<dbReference type="GO" id="GO:0000150">
    <property type="term" value="F:DNA strand exchange activity"/>
    <property type="evidence" value="ECO:0007669"/>
    <property type="project" value="InterPro"/>
</dbReference>
<dbReference type="InterPro" id="IPR050639">
    <property type="entry name" value="SSR_resolvase"/>
</dbReference>
<evidence type="ECO:0000313" key="9">
    <source>
        <dbReference type="EMBL" id="QSO45502.1"/>
    </source>
</evidence>
<evidence type="ECO:0000256" key="3">
    <source>
        <dbReference type="ARBA" id="ARBA00023172"/>
    </source>
</evidence>
<gene>
    <name evidence="9" type="ORF">JZ786_13050</name>
</gene>
<evidence type="ECO:0000256" key="6">
    <source>
        <dbReference type="SAM" id="MobiDB-lite"/>
    </source>
</evidence>